<keyword evidence="2" id="KW-1185">Reference proteome</keyword>
<organism evidence="1 2">
    <name type="scientific">Salinivibrio costicola subsp. alcaliphilus</name>
    <dbReference type="NCBI Taxonomy" id="272773"/>
    <lineage>
        <taxon>Bacteria</taxon>
        <taxon>Pseudomonadati</taxon>
        <taxon>Pseudomonadota</taxon>
        <taxon>Gammaproteobacteria</taxon>
        <taxon>Vibrionales</taxon>
        <taxon>Vibrionaceae</taxon>
        <taxon>Salinivibrio</taxon>
    </lineage>
</organism>
<dbReference type="EMBL" id="MUFR01000001">
    <property type="protein sequence ID" value="OOF35403.1"/>
    <property type="molecule type" value="Genomic_DNA"/>
</dbReference>
<dbReference type="Proteomes" id="UP000189431">
    <property type="component" value="Unassembled WGS sequence"/>
</dbReference>
<accession>A0ABX3KV57</accession>
<evidence type="ECO:0000313" key="1">
    <source>
        <dbReference type="EMBL" id="OOF35403.1"/>
    </source>
</evidence>
<evidence type="ECO:0008006" key="3">
    <source>
        <dbReference type="Google" id="ProtNLM"/>
    </source>
</evidence>
<evidence type="ECO:0000313" key="2">
    <source>
        <dbReference type="Proteomes" id="UP000189431"/>
    </source>
</evidence>
<gene>
    <name evidence="1" type="ORF">BZJ21_00060</name>
</gene>
<protein>
    <recommendedName>
        <fullName evidence="3">Nitrate/nitrite sensing protein domain-containing protein</fullName>
    </recommendedName>
</protein>
<sequence>MGWLVMVGALALGIAVVVAVVLYRQRPDWPLHQLHELRALLQHARELAAQTHIASSDYQHLLSQIRQLHHLAPQAQKPMYRLLFHHLHALPQYDEVTQARMKNRALQHIIYLVDEAVPPFLIAHNDEASLSHYQHVWYAVLELLQARQRYSYASIQLHKATPNSSQSLNLQQQILVKRLCQLQHLNLEDSLSTEIDRLISQLSNDAERALATEAPLATEKSLVTEKPLADKTPLASRLALSQRVNAVILTVLDNCLADLLAGFPAPQDDIFNTLSPLHEPRNSAKQTALNR</sequence>
<proteinExistence type="predicted"/>
<comment type="caution">
    <text evidence="1">The sequence shown here is derived from an EMBL/GenBank/DDBJ whole genome shotgun (WGS) entry which is preliminary data.</text>
</comment>
<dbReference type="RefSeq" id="WP_077668833.1">
    <property type="nucleotide sequence ID" value="NZ_MUFR01000001.1"/>
</dbReference>
<reference evidence="2" key="1">
    <citation type="submission" date="2017-01" db="EMBL/GenBank/DDBJ databases">
        <title>Draft genome of the species Salinivibrio costicola subsp. alcaliphilus.</title>
        <authorList>
            <person name="Lopez-Hermoso C."/>
            <person name="De La Haba R."/>
            <person name="Sanchez-Porro C."/>
            <person name="Ventosa A."/>
        </authorList>
    </citation>
    <scope>NUCLEOTIDE SEQUENCE [LARGE SCALE GENOMIC DNA]</scope>
    <source>
        <strain evidence="2">CBH448</strain>
    </source>
</reference>
<name>A0ABX3KV57_SALCS</name>